<name>A0AB74QIJ0_CLODI</name>
<reference evidence="2 3" key="1">
    <citation type="submission" date="2019-02" db="EMBL/GenBank/DDBJ databases">
        <authorList>
            <consortium name="Pathogen Informatics"/>
        </authorList>
    </citation>
    <scope>NUCLEOTIDE SEQUENCE [LARGE SCALE GENOMIC DNA]</scope>
    <source>
        <strain evidence="3">clo34</strain>
    </source>
</reference>
<organism evidence="2 3">
    <name type="scientific">Clostridioides difficile</name>
    <name type="common">Peptoclostridium difficile</name>
    <dbReference type="NCBI Taxonomy" id="1496"/>
    <lineage>
        <taxon>Bacteria</taxon>
        <taxon>Bacillati</taxon>
        <taxon>Bacillota</taxon>
        <taxon>Clostridia</taxon>
        <taxon>Peptostreptococcales</taxon>
        <taxon>Peptostreptococcaceae</taxon>
        <taxon>Clostridioides</taxon>
    </lineage>
</organism>
<evidence type="ECO:0000313" key="2">
    <source>
        <dbReference type="EMBL" id="VFD35898.1"/>
    </source>
</evidence>
<dbReference type="AlphaFoldDB" id="A0AB74QIJ0"/>
<dbReference type="EMBL" id="CAADAN010000019">
    <property type="protein sequence ID" value="VFD35898.1"/>
    <property type="molecule type" value="Genomic_DNA"/>
</dbReference>
<accession>A0AB74QIJ0</accession>
<gene>
    <name evidence="2" type="ORF">SAMEA1402399_03751</name>
</gene>
<comment type="caution">
    <text evidence="2">The sequence shown here is derived from an EMBL/GenBank/DDBJ whole genome shotgun (WGS) entry which is preliminary data.</text>
</comment>
<keyword evidence="1" id="KW-0812">Transmembrane</keyword>
<keyword evidence="1" id="KW-0472">Membrane</keyword>
<sequence>MINNIEKVVSLGMIQFVTILLLIGYYFGGLKYTLILGFFIMFLLGITIIKTSLN</sequence>
<proteinExistence type="predicted"/>
<evidence type="ECO:0000256" key="1">
    <source>
        <dbReference type="SAM" id="Phobius"/>
    </source>
</evidence>
<dbReference type="RefSeq" id="WP_158245567.1">
    <property type="nucleotide sequence ID" value="NZ_BDSN01000032.1"/>
</dbReference>
<dbReference type="Proteomes" id="UP000411588">
    <property type="component" value="Unassembled WGS sequence"/>
</dbReference>
<protein>
    <submittedName>
        <fullName evidence="2">Uncharacterized protein</fullName>
    </submittedName>
</protein>
<keyword evidence="1" id="KW-1133">Transmembrane helix</keyword>
<feature type="transmembrane region" description="Helical" evidence="1">
    <location>
        <begin position="34"/>
        <end position="53"/>
    </location>
</feature>
<evidence type="ECO:0000313" key="3">
    <source>
        <dbReference type="Proteomes" id="UP000411588"/>
    </source>
</evidence>
<feature type="transmembrane region" description="Helical" evidence="1">
    <location>
        <begin position="7"/>
        <end position="28"/>
    </location>
</feature>